<organism evidence="2 3">
    <name type="scientific">Apiospora arundinis</name>
    <dbReference type="NCBI Taxonomy" id="335852"/>
    <lineage>
        <taxon>Eukaryota</taxon>
        <taxon>Fungi</taxon>
        <taxon>Dikarya</taxon>
        <taxon>Ascomycota</taxon>
        <taxon>Pezizomycotina</taxon>
        <taxon>Sordariomycetes</taxon>
        <taxon>Xylariomycetidae</taxon>
        <taxon>Amphisphaeriales</taxon>
        <taxon>Apiosporaceae</taxon>
        <taxon>Apiospora</taxon>
    </lineage>
</organism>
<proteinExistence type="predicted"/>
<protein>
    <submittedName>
        <fullName evidence="2">Uncharacterized protein</fullName>
    </submittedName>
</protein>
<sequence length="130" mass="13797">MAPKKSNGNGTTAASGDEITAADMEFMTAYFKLCTPASKPEPVNFDELGAMFKINGKKNLMQRFNRIAAKKGWFQAEGPAVDTATPPKKNGGRPKKNAATTASTALKTSKGSDGVADEDNTIAARWPQPC</sequence>
<feature type="region of interest" description="Disordered" evidence="1">
    <location>
        <begin position="77"/>
        <end position="130"/>
    </location>
</feature>
<evidence type="ECO:0000313" key="2">
    <source>
        <dbReference type="EMBL" id="KAK8863036.1"/>
    </source>
</evidence>
<gene>
    <name evidence="2" type="ORF">PGQ11_009271</name>
</gene>
<dbReference type="Proteomes" id="UP001390339">
    <property type="component" value="Unassembled WGS sequence"/>
</dbReference>
<dbReference type="EMBL" id="JAPCWZ010000005">
    <property type="protein sequence ID" value="KAK8863036.1"/>
    <property type="molecule type" value="Genomic_DNA"/>
</dbReference>
<reference evidence="2 3" key="1">
    <citation type="journal article" date="2024" name="IMA Fungus">
        <title>Apiospora arundinis, a panoply of carbohydrate-active enzymes and secondary metabolites.</title>
        <authorList>
            <person name="Sorensen T."/>
            <person name="Petersen C."/>
            <person name="Muurmann A.T."/>
            <person name="Christiansen J.V."/>
            <person name="Brundto M.L."/>
            <person name="Overgaard C.K."/>
            <person name="Boysen A.T."/>
            <person name="Wollenberg R.D."/>
            <person name="Larsen T.O."/>
            <person name="Sorensen J.L."/>
            <person name="Nielsen K.L."/>
            <person name="Sondergaard T.E."/>
        </authorList>
    </citation>
    <scope>NUCLEOTIDE SEQUENCE [LARGE SCALE GENOMIC DNA]</scope>
    <source>
        <strain evidence="2 3">AAU 773</strain>
    </source>
</reference>
<feature type="compositionally biased region" description="Low complexity" evidence="1">
    <location>
        <begin position="97"/>
        <end position="109"/>
    </location>
</feature>
<keyword evidence="3" id="KW-1185">Reference proteome</keyword>
<evidence type="ECO:0000313" key="3">
    <source>
        <dbReference type="Proteomes" id="UP001390339"/>
    </source>
</evidence>
<accession>A0ABR2IHI5</accession>
<evidence type="ECO:0000256" key="1">
    <source>
        <dbReference type="SAM" id="MobiDB-lite"/>
    </source>
</evidence>
<name>A0ABR2IHI5_9PEZI</name>
<comment type="caution">
    <text evidence="2">The sequence shown here is derived from an EMBL/GenBank/DDBJ whole genome shotgun (WGS) entry which is preliminary data.</text>
</comment>